<sequence>MFTTKHFFAAALALSLALSGSALAAAATEHAHGGHGGAALELTLNNGQKWPTDEALRRGMDEMRGAMTGSLGRIHAGQFTSADYVALAERLQKQVDFVTANCKLPEEADAQLHIVLAEILEGMDAMKAGSDRLQGALRTVVALEAYGRHFDHPNWTSVGR</sequence>
<dbReference type="STRING" id="1035.BN961_03141"/>
<keyword evidence="3" id="KW-1185">Reference proteome</keyword>
<organism evidence="2 3">
    <name type="scientific">Afipia felis</name>
    <name type="common">Cat scratch disease bacillus</name>
    <dbReference type="NCBI Taxonomy" id="1035"/>
    <lineage>
        <taxon>Bacteria</taxon>
        <taxon>Pseudomonadati</taxon>
        <taxon>Pseudomonadota</taxon>
        <taxon>Alphaproteobacteria</taxon>
        <taxon>Hyphomicrobiales</taxon>
        <taxon>Nitrobacteraceae</taxon>
        <taxon>Afipia</taxon>
    </lineage>
</organism>
<gene>
    <name evidence="2" type="ORF">BN961_03141</name>
</gene>
<protein>
    <recommendedName>
        <fullName evidence="4">DnrO protein</fullName>
    </recommendedName>
</protein>
<dbReference type="AlphaFoldDB" id="A0A090MQS3"/>
<name>A0A090MQS3_AFIFE</name>
<dbReference type="RefSeq" id="WP_082157066.1">
    <property type="nucleotide sequence ID" value="NZ_CCAZ020000002.1"/>
</dbReference>
<proteinExistence type="predicted"/>
<comment type="caution">
    <text evidence="2">The sequence shown here is derived from an EMBL/GenBank/DDBJ whole genome shotgun (WGS) entry which is preliminary data.</text>
</comment>
<evidence type="ECO:0000256" key="1">
    <source>
        <dbReference type="SAM" id="SignalP"/>
    </source>
</evidence>
<dbReference type="Proteomes" id="UP000035762">
    <property type="component" value="Unassembled WGS sequence"/>
</dbReference>
<reference evidence="2 3" key="1">
    <citation type="journal article" date="2014" name="Genome Announc.">
        <title>Genome Sequence of Afipia felis Strain 76713, Isolated in Hospital Water Using an Amoeba Co-Culture Procedure.</title>
        <authorList>
            <person name="Benamar S."/>
            <person name="La Scola B."/>
            <person name="Croce O."/>
        </authorList>
    </citation>
    <scope>NUCLEOTIDE SEQUENCE [LARGE SCALE GENOMIC DNA]</scope>
    <source>
        <strain evidence="2 3">76713</strain>
    </source>
</reference>
<evidence type="ECO:0008006" key="4">
    <source>
        <dbReference type="Google" id="ProtNLM"/>
    </source>
</evidence>
<keyword evidence="1" id="KW-0732">Signal</keyword>
<feature type="signal peptide" evidence="1">
    <location>
        <begin position="1"/>
        <end position="24"/>
    </location>
</feature>
<feature type="chain" id="PRO_5001860029" description="DnrO protein" evidence="1">
    <location>
        <begin position="25"/>
        <end position="160"/>
    </location>
</feature>
<evidence type="ECO:0000313" key="3">
    <source>
        <dbReference type="Proteomes" id="UP000035762"/>
    </source>
</evidence>
<evidence type="ECO:0000313" key="2">
    <source>
        <dbReference type="EMBL" id="CEG09711.1"/>
    </source>
</evidence>
<dbReference type="OrthoDB" id="6933865at2"/>
<dbReference type="EMBL" id="CCAZ020000002">
    <property type="protein sequence ID" value="CEG09711.1"/>
    <property type="molecule type" value="Genomic_DNA"/>
</dbReference>
<accession>A0A090MQS3</accession>